<gene>
    <name evidence="1" type="ORF">PHAVU_004G0927001g</name>
</gene>
<feature type="non-terminal residue" evidence="1">
    <location>
        <position position="1"/>
    </location>
</feature>
<evidence type="ECO:0000313" key="1">
    <source>
        <dbReference type="EMBL" id="ESW23985.1"/>
    </source>
</evidence>
<reference evidence="2" key="1">
    <citation type="journal article" date="2014" name="Nat. Genet.">
        <title>A reference genome for common bean and genome-wide analysis of dual domestications.</title>
        <authorList>
            <person name="Schmutz J."/>
            <person name="McClean P.E."/>
            <person name="Mamidi S."/>
            <person name="Wu G.A."/>
            <person name="Cannon S.B."/>
            <person name="Grimwood J."/>
            <person name="Jenkins J."/>
            <person name="Shu S."/>
            <person name="Song Q."/>
            <person name="Chavarro C."/>
            <person name="Torres-Torres M."/>
            <person name="Geffroy V."/>
            <person name="Moghaddam S.M."/>
            <person name="Gao D."/>
            <person name="Abernathy B."/>
            <person name="Barry K."/>
            <person name="Blair M."/>
            <person name="Brick M.A."/>
            <person name="Chovatia M."/>
            <person name="Gepts P."/>
            <person name="Goodstein D.M."/>
            <person name="Gonzales M."/>
            <person name="Hellsten U."/>
            <person name="Hyten D.L."/>
            <person name="Jia G."/>
            <person name="Kelly J.D."/>
            <person name="Kudrna D."/>
            <person name="Lee R."/>
            <person name="Richard M.M."/>
            <person name="Miklas P.N."/>
            <person name="Osorno J.M."/>
            <person name="Rodrigues J."/>
            <person name="Thareau V."/>
            <person name="Urrea C.A."/>
            <person name="Wang M."/>
            <person name="Yu Y."/>
            <person name="Zhang M."/>
            <person name="Wing R.A."/>
            <person name="Cregan P.B."/>
            <person name="Rokhsar D.S."/>
            <person name="Jackson S.A."/>
        </authorList>
    </citation>
    <scope>NUCLEOTIDE SEQUENCE [LARGE SCALE GENOMIC DNA]</scope>
    <source>
        <strain evidence="2">cv. G19833</strain>
    </source>
</reference>
<keyword evidence="2" id="KW-1185">Reference proteome</keyword>
<organism evidence="1 2">
    <name type="scientific">Phaseolus vulgaris</name>
    <name type="common">Kidney bean</name>
    <name type="synonym">French bean</name>
    <dbReference type="NCBI Taxonomy" id="3885"/>
    <lineage>
        <taxon>Eukaryota</taxon>
        <taxon>Viridiplantae</taxon>
        <taxon>Streptophyta</taxon>
        <taxon>Embryophyta</taxon>
        <taxon>Tracheophyta</taxon>
        <taxon>Spermatophyta</taxon>
        <taxon>Magnoliopsida</taxon>
        <taxon>eudicotyledons</taxon>
        <taxon>Gunneridae</taxon>
        <taxon>Pentapetalae</taxon>
        <taxon>rosids</taxon>
        <taxon>fabids</taxon>
        <taxon>Fabales</taxon>
        <taxon>Fabaceae</taxon>
        <taxon>Papilionoideae</taxon>
        <taxon>50 kb inversion clade</taxon>
        <taxon>NPAAA clade</taxon>
        <taxon>indigoferoid/millettioid clade</taxon>
        <taxon>Phaseoleae</taxon>
        <taxon>Phaseolus</taxon>
    </lineage>
</organism>
<accession>V7C3X3</accession>
<dbReference type="AlphaFoldDB" id="V7C3X3"/>
<dbReference type="Gramene" id="ESW23985">
    <property type="protein sequence ID" value="ESW23985"/>
    <property type="gene ID" value="PHAVU_004G0927001g"/>
</dbReference>
<sequence>PFGCPKFDCLSTLLTKLTKTQITNLKHILGSVC</sequence>
<protein>
    <submittedName>
        <fullName evidence="1">Uncharacterized protein</fullName>
    </submittedName>
</protein>
<dbReference type="EMBL" id="CM002291">
    <property type="protein sequence ID" value="ESW23985.1"/>
    <property type="molecule type" value="Genomic_DNA"/>
</dbReference>
<dbReference type="Proteomes" id="UP000000226">
    <property type="component" value="Chromosome 4"/>
</dbReference>
<name>V7C3X3_PHAVU</name>
<evidence type="ECO:0000313" key="2">
    <source>
        <dbReference type="Proteomes" id="UP000000226"/>
    </source>
</evidence>
<proteinExistence type="predicted"/>